<dbReference type="Proteomes" id="UP000791440">
    <property type="component" value="Unassembled WGS sequence"/>
</dbReference>
<proteinExistence type="predicted"/>
<sequence>MNKSLRRPKILQRGGDDRPQPDTYPLSVGVTGEELSDLSMQLLLRDGVLVDGSQMVQLQLNDSMLLE</sequence>
<reference evidence="2" key="1">
    <citation type="journal article" date="2016" name="Insect Biochem. Mol. Biol.">
        <title>Multifaceted biological insights from a draft genome sequence of the tobacco hornworm moth, Manduca sexta.</title>
        <authorList>
            <person name="Kanost M.R."/>
            <person name="Arrese E.L."/>
            <person name="Cao X."/>
            <person name="Chen Y.R."/>
            <person name="Chellapilla S."/>
            <person name="Goldsmith M.R."/>
            <person name="Grosse-Wilde E."/>
            <person name="Heckel D.G."/>
            <person name="Herndon N."/>
            <person name="Jiang H."/>
            <person name="Papanicolaou A."/>
            <person name="Qu J."/>
            <person name="Soulages J.L."/>
            <person name="Vogel H."/>
            <person name="Walters J."/>
            <person name="Waterhouse R.M."/>
            <person name="Ahn S.J."/>
            <person name="Almeida F.C."/>
            <person name="An C."/>
            <person name="Aqrawi P."/>
            <person name="Bretschneider A."/>
            <person name="Bryant W.B."/>
            <person name="Bucks S."/>
            <person name="Chao H."/>
            <person name="Chevignon G."/>
            <person name="Christen J.M."/>
            <person name="Clarke D.F."/>
            <person name="Dittmer N.T."/>
            <person name="Ferguson L.C.F."/>
            <person name="Garavelou S."/>
            <person name="Gordon K.H.J."/>
            <person name="Gunaratna R.T."/>
            <person name="Han Y."/>
            <person name="Hauser F."/>
            <person name="He Y."/>
            <person name="Heidel-Fischer H."/>
            <person name="Hirsh A."/>
            <person name="Hu Y."/>
            <person name="Jiang H."/>
            <person name="Kalra D."/>
            <person name="Klinner C."/>
            <person name="Konig C."/>
            <person name="Kovar C."/>
            <person name="Kroll A.R."/>
            <person name="Kuwar S.S."/>
            <person name="Lee S.L."/>
            <person name="Lehman R."/>
            <person name="Li K."/>
            <person name="Li Z."/>
            <person name="Liang H."/>
            <person name="Lovelace S."/>
            <person name="Lu Z."/>
            <person name="Mansfield J.H."/>
            <person name="McCulloch K.J."/>
            <person name="Mathew T."/>
            <person name="Morton B."/>
            <person name="Muzny D.M."/>
            <person name="Neunemann D."/>
            <person name="Ongeri F."/>
            <person name="Pauchet Y."/>
            <person name="Pu L.L."/>
            <person name="Pyrousis I."/>
            <person name="Rao X.J."/>
            <person name="Redding A."/>
            <person name="Roesel C."/>
            <person name="Sanchez-Gracia A."/>
            <person name="Schaack S."/>
            <person name="Shukla A."/>
            <person name="Tetreau G."/>
            <person name="Wang Y."/>
            <person name="Xiong G.H."/>
            <person name="Traut W."/>
            <person name="Walsh T.K."/>
            <person name="Worley K.C."/>
            <person name="Wu D."/>
            <person name="Wu W."/>
            <person name="Wu Y.Q."/>
            <person name="Zhang X."/>
            <person name="Zou Z."/>
            <person name="Zucker H."/>
            <person name="Briscoe A.D."/>
            <person name="Burmester T."/>
            <person name="Clem R.J."/>
            <person name="Feyereisen R."/>
            <person name="Grimmelikhuijzen C.J.P."/>
            <person name="Hamodrakas S.J."/>
            <person name="Hansson B.S."/>
            <person name="Huguet E."/>
            <person name="Jermiin L.S."/>
            <person name="Lan Q."/>
            <person name="Lehman H.K."/>
            <person name="Lorenzen M."/>
            <person name="Merzendorfer H."/>
            <person name="Michalopoulos I."/>
            <person name="Morton D.B."/>
            <person name="Muthukrishnan S."/>
            <person name="Oakeshott J.G."/>
            <person name="Palmer W."/>
            <person name="Park Y."/>
            <person name="Passarelli A.L."/>
            <person name="Rozas J."/>
            <person name="Schwartz L.M."/>
            <person name="Smith W."/>
            <person name="Southgate A."/>
            <person name="Vilcinskas A."/>
            <person name="Vogt R."/>
            <person name="Wang P."/>
            <person name="Werren J."/>
            <person name="Yu X.Q."/>
            <person name="Zhou J.J."/>
            <person name="Brown S.J."/>
            <person name="Scherer S.E."/>
            <person name="Richards S."/>
            <person name="Blissard G.W."/>
        </authorList>
    </citation>
    <scope>NUCLEOTIDE SEQUENCE</scope>
</reference>
<comment type="caution">
    <text evidence="2">The sequence shown here is derived from an EMBL/GenBank/DDBJ whole genome shotgun (WGS) entry which is preliminary data.</text>
</comment>
<name>A0A922CUT9_MANSE</name>
<dbReference type="AlphaFoldDB" id="A0A922CUT9"/>
<gene>
    <name evidence="2" type="ORF">O3G_MSEX011206</name>
</gene>
<feature type="compositionally biased region" description="Basic residues" evidence="1">
    <location>
        <begin position="1"/>
        <end position="10"/>
    </location>
</feature>
<organism evidence="2 3">
    <name type="scientific">Manduca sexta</name>
    <name type="common">Tobacco hawkmoth</name>
    <name type="synonym">Tobacco hornworm</name>
    <dbReference type="NCBI Taxonomy" id="7130"/>
    <lineage>
        <taxon>Eukaryota</taxon>
        <taxon>Metazoa</taxon>
        <taxon>Ecdysozoa</taxon>
        <taxon>Arthropoda</taxon>
        <taxon>Hexapoda</taxon>
        <taxon>Insecta</taxon>
        <taxon>Pterygota</taxon>
        <taxon>Neoptera</taxon>
        <taxon>Endopterygota</taxon>
        <taxon>Lepidoptera</taxon>
        <taxon>Glossata</taxon>
        <taxon>Ditrysia</taxon>
        <taxon>Bombycoidea</taxon>
        <taxon>Sphingidae</taxon>
        <taxon>Sphinginae</taxon>
        <taxon>Sphingini</taxon>
        <taxon>Manduca</taxon>
    </lineage>
</organism>
<dbReference type="EMBL" id="JH668609">
    <property type="protein sequence ID" value="KAG6459110.1"/>
    <property type="molecule type" value="Genomic_DNA"/>
</dbReference>
<evidence type="ECO:0000313" key="2">
    <source>
        <dbReference type="EMBL" id="KAG6459109.1"/>
    </source>
</evidence>
<accession>A0A922CUT9</accession>
<reference evidence="2" key="2">
    <citation type="submission" date="2020-12" db="EMBL/GenBank/DDBJ databases">
        <authorList>
            <person name="Kanost M."/>
        </authorList>
    </citation>
    <scope>NUCLEOTIDE SEQUENCE</scope>
</reference>
<feature type="region of interest" description="Disordered" evidence="1">
    <location>
        <begin position="1"/>
        <end position="24"/>
    </location>
</feature>
<protein>
    <submittedName>
        <fullName evidence="2">Uncharacterized protein</fullName>
    </submittedName>
</protein>
<keyword evidence="3" id="KW-1185">Reference proteome</keyword>
<evidence type="ECO:0000313" key="3">
    <source>
        <dbReference type="Proteomes" id="UP000791440"/>
    </source>
</evidence>
<dbReference type="EMBL" id="JH668609">
    <property type="protein sequence ID" value="KAG6459109.1"/>
    <property type="molecule type" value="Genomic_DNA"/>
</dbReference>
<evidence type="ECO:0000256" key="1">
    <source>
        <dbReference type="SAM" id="MobiDB-lite"/>
    </source>
</evidence>